<proteinExistence type="predicted"/>
<keyword evidence="3" id="KW-1185">Reference proteome</keyword>
<reference evidence="3" key="1">
    <citation type="journal article" date="2019" name="Int. J. Syst. Evol. Microbiol.">
        <title>The Global Catalogue of Microorganisms (GCM) 10K type strain sequencing project: providing services to taxonomists for standard genome sequencing and annotation.</title>
        <authorList>
            <consortium name="The Broad Institute Genomics Platform"/>
            <consortium name="The Broad Institute Genome Sequencing Center for Infectious Disease"/>
            <person name="Wu L."/>
            <person name="Ma J."/>
        </authorList>
    </citation>
    <scope>NUCLEOTIDE SEQUENCE [LARGE SCALE GENOMIC DNA]</scope>
    <source>
        <strain evidence="3">JCM 3369</strain>
    </source>
</reference>
<organism evidence="2 3">
    <name type="scientific">Actinomadura yumaensis</name>
    <dbReference type="NCBI Taxonomy" id="111807"/>
    <lineage>
        <taxon>Bacteria</taxon>
        <taxon>Bacillati</taxon>
        <taxon>Actinomycetota</taxon>
        <taxon>Actinomycetes</taxon>
        <taxon>Streptosporangiales</taxon>
        <taxon>Thermomonosporaceae</taxon>
        <taxon>Actinomadura</taxon>
    </lineage>
</organism>
<feature type="region of interest" description="Disordered" evidence="1">
    <location>
        <begin position="1"/>
        <end position="21"/>
    </location>
</feature>
<sequence>MGSEIKVNPARIAKHGQSVQNEVKDQLQKALTRLNDGGTVEGGDFSVTGTLASVAYPGGLQFAFEDLHTHLDMLDGFAKGIEITAKNYERSERQSIVTA</sequence>
<dbReference type="EMBL" id="JBHSXS010000004">
    <property type="protein sequence ID" value="MFC6880101.1"/>
    <property type="molecule type" value="Genomic_DNA"/>
</dbReference>
<dbReference type="Proteomes" id="UP001596380">
    <property type="component" value="Unassembled WGS sequence"/>
</dbReference>
<evidence type="ECO:0000313" key="2">
    <source>
        <dbReference type="EMBL" id="MFC6880101.1"/>
    </source>
</evidence>
<dbReference type="RefSeq" id="WP_160820605.1">
    <property type="nucleotide sequence ID" value="NZ_JBHSXE010000001.1"/>
</dbReference>
<comment type="caution">
    <text evidence="2">The sequence shown here is derived from an EMBL/GenBank/DDBJ whole genome shotgun (WGS) entry which is preliminary data.</text>
</comment>
<evidence type="ECO:0000256" key="1">
    <source>
        <dbReference type="SAM" id="MobiDB-lite"/>
    </source>
</evidence>
<accession>A0ABW2CHN4</accession>
<protein>
    <recommendedName>
        <fullName evidence="4">WXG100 family type VII secretion target</fullName>
    </recommendedName>
</protein>
<evidence type="ECO:0000313" key="3">
    <source>
        <dbReference type="Proteomes" id="UP001596380"/>
    </source>
</evidence>
<name>A0ABW2CHN4_9ACTN</name>
<evidence type="ECO:0008006" key="4">
    <source>
        <dbReference type="Google" id="ProtNLM"/>
    </source>
</evidence>
<gene>
    <name evidence="2" type="ORF">ACFQKB_10025</name>
</gene>